<organism evidence="2 3">
    <name type="scientific">Halocaridina rubra</name>
    <name type="common">Hawaiian red shrimp</name>
    <dbReference type="NCBI Taxonomy" id="373956"/>
    <lineage>
        <taxon>Eukaryota</taxon>
        <taxon>Metazoa</taxon>
        <taxon>Ecdysozoa</taxon>
        <taxon>Arthropoda</taxon>
        <taxon>Crustacea</taxon>
        <taxon>Multicrustacea</taxon>
        <taxon>Malacostraca</taxon>
        <taxon>Eumalacostraca</taxon>
        <taxon>Eucarida</taxon>
        <taxon>Decapoda</taxon>
        <taxon>Pleocyemata</taxon>
        <taxon>Caridea</taxon>
        <taxon>Atyoidea</taxon>
        <taxon>Atyidae</taxon>
        <taxon>Halocaridina</taxon>
    </lineage>
</organism>
<proteinExistence type="predicted"/>
<feature type="transmembrane region" description="Helical" evidence="1">
    <location>
        <begin position="30"/>
        <end position="52"/>
    </location>
</feature>
<dbReference type="EMBL" id="JAXCGZ010011980">
    <property type="protein sequence ID" value="KAK7073885.1"/>
    <property type="molecule type" value="Genomic_DNA"/>
</dbReference>
<dbReference type="Proteomes" id="UP001381693">
    <property type="component" value="Unassembled WGS sequence"/>
</dbReference>
<feature type="non-terminal residue" evidence="2">
    <location>
        <position position="1"/>
    </location>
</feature>
<feature type="transmembrane region" description="Helical" evidence="1">
    <location>
        <begin position="64"/>
        <end position="85"/>
    </location>
</feature>
<keyword evidence="1" id="KW-1133">Transmembrane helix</keyword>
<name>A0AAN9A690_HALRR</name>
<evidence type="ECO:0000256" key="1">
    <source>
        <dbReference type="SAM" id="Phobius"/>
    </source>
</evidence>
<keyword evidence="3" id="KW-1185">Reference proteome</keyword>
<comment type="caution">
    <text evidence="2">The sequence shown here is derived from an EMBL/GenBank/DDBJ whole genome shotgun (WGS) entry which is preliminary data.</text>
</comment>
<feature type="transmembrane region" description="Helical" evidence="1">
    <location>
        <begin position="5"/>
        <end position="24"/>
    </location>
</feature>
<dbReference type="AlphaFoldDB" id="A0AAN9A690"/>
<evidence type="ECO:0000313" key="2">
    <source>
        <dbReference type="EMBL" id="KAK7073885.1"/>
    </source>
</evidence>
<gene>
    <name evidence="2" type="ORF">SK128_010645</name>
</gene>
<keyword evidence="1" id="KW-0472">Membrane</keyword>
<protein>
    <submittedName>
        <fullName evidence="2">Uncharacterized protein</fullName>
    </submittedName>
</protein>
<reference evidence="2 3" key="1">
    <citation type="submission" date="2023-11" db="EMBL/GenBank/DDBJ databases">
        <title>Halocaridina rubra genome assembly.</title>
        <authorList>
            <person name="Smith C."/>
        </authorList>
    </citation>
    <scope>NUCLEOTIDE SEQUENCE [LARGE SCALE GENOMIC DNA]</scope>
    <source>
        <strain evidence="2">EP-1</strain>
        <tissue evidence="2">Whole</tissue>
    </source>
</reference>
<accession>A0AAN9A690</accession>
<keyword evidence="1" id="KW-0812">Transmembrane</keyword>
<sequence length="89" mass="9808">LKITAVFVISVSGGGLLGFLTHPFSLGGPWVLLVFRIIMGISQVSLAFRITYDNFKIFTGISQVNLDFCFIMGISNVCFAFRIIMGIKK</sequence>
<evidence type="ECO:0000313" key="3">
    <source>
        <dbReference type="Proteomes" id="UP001381693"/>
    </source>
</evidence>